<reference evidence="2 3" key="1">
    <citation type="journal article" date="2022" name="Allergy">
        <title>Genome assembly and annotation of Periplaneta americana reveal a comprehensive cockroach allergen profile.</title>
        <authorList>
            <person name="Wang L."/>
            <person name="Xiong Q."/>
            <person name="Saelim N."/>
            <person name="Wang L."/>
            <person name="Nong W."/>
            <person name="Wan A.T."/>
            <person name="Shi M."/>
            <person name="Liu X."/>
            <person name="Cao Q."/>
            <person name="Hui J.H.L."/>
            <person name="Sookrung N."/>
            <person name="Leung T.F."/>
            <person name="Tungtrongchitr A."/>
            <person name="Tsui S.K.W."/>
        </authorList>
    </citation>
    <scope>NUCLEOTIDE SEQUENCE [LARGE SCALE GENOMIC DNA]</scope>
    <source>
        <strain evidence="2">PWHHKU_190912</strain>
    </source>
</reference>
<protein>
    <recommendedName>
        <fullName evidence="4">Mos1 transposase HTH domain-containing protein</fullName>
    </recommendedName>
</protein>
<comment type="subcellular location">
    <subcellularLocation>
        <location evidence="1">Nucleus</location>
    </subcellularLocation>
</comment>
<evidence type="ECO:0000313" key="3">
    <source>
        <dbReference type="Proteomes" id="UP001148838"/>
    </source>
</evidence>
<dbReference type="Pfam" id="PF13565">
    <property type="entry name" value="HTH_32"/>
    <property type="match status" value="1"/>
</dbReference>
<accession>A0ABQ8SHJ1</accession>
<dbReference type="Proteomes" id="UP001148838">
    <property type="component" value="Unassembled WGS sequence"/>
</dbReference>
<name>A0ABQ8SHJ1_PERAM</name>
<organism evidence="2 3">
    <name type="scientific">Periplaneta americana</name>
    <name type="common">American cockroach</name>
    <name type="synonym">Blatta americana</name>
    <dbReference type="NCBI Taxonomy" id="6978"/>
    <lineage>
        <taxon>Eukaryota</taxon>
        <taxon>Metazoa</taxon>
        <taxon>Ecdysozoa</taxon>
        <taxon>Arthropoda</taxon>
        <taxon>Hexapoda</taxon>
        <taxon>Insecta</taxon>
        <taxon>Pterygota</taxon>
        <taxon>Neoptera</taxon>
        <taxon>Polyneoptera</taxon>
        <taxon>Dictyoptera</taxon>
        <taxon>Blattodea</taxon>
        <taxon>Blattoidea</taxon>
        <taxon>Blattidae</taxon>
        <taxon>Blattinae</taxon>
        <taxon>Periplaneta</taxon>
    </lineage>
</organism>
<dbReference type="InterPro" id="IPR009057">
    <property type="entry name" value="Homeodomain-like_sf"/>
</dbReference>
<dbReference type="EMBL" id="JAJSOF020000027">
    <property type="protein sequence ID" value="KAJ4433614.1"/>
    <property type="molecule type" value="Genomic_DNA"/>
</dbReference>
<evidence type="ECO:0000256" key="1">
    <source>
        <dbReference type="ARBA" id="ARBA00004123"/>
    </source>
</evidence>
<dbReference type="SUPFAM" id="SSF46689">
    <property type="entry name" value="Homeodomain-like"/>
    <property type="match status" value="1"/>
</dbReference>
<dbReference type="PANTHER" id="PTHR46060">
    <property type="entry name" value="MARINER MOS1 TRANSPOSASE-LIKE PROTEIN"/>
    <property type="match status" value="1"/>
</dbReference>
<evidence type="ECO:0008006" key="4">
    <source>
        <dbReference type="Google" id="ProtNLM"/>
    </source>
</evidence>
<gene>
    <name evidence="2" type="ORF">ANN_15924</name>
</gene>
<proteinExistence type="predicted"/>
<comment type="caution">
    <text evidence="2">The sequence shown here is derived from an EMBL/GenBank/DDBJ whole genome shotgun (WGS) entry which is preliminary data.</text>
</comment>
<evidence type="ECO:0000313" key="2">
    <source>
        <dbReference type="EMBL" id="KAJ4433614.1"/>
    </source>
</evidence>
<dbReference type="InterPro" id="IPR052709">
    <property type="entry name" value="Transposase-MT_Hybrid"/>
</dbReference>
<sequence>MQGDTIKRQVLHRQAREIVFKVYNYFKKINEQNSAGHHGAGRNVANAQGTTAEACRVGLRTVQRIVSEGNKSFNGLREACADAALTYRTVARWVEAFREGRDAVQDNLRTGRPRVEDNTVQLLASLLDADRRWTARELAAEVGVCHKTVLHILQDILGYRKITGRWIPHEISEMPTKMSPVLTPCDFYLWGYTKDRTSVPPLPQTLIQLWERIKNKVPE</sequence>
<dbReference type="PANTHER" id="PTHR46060:SF1">
    <property type="entry name" value="MARINER MOS1 TRANSPOSASE-LIKE PROTEIN"/>
    <property type="match status" value="1"/>
</dbReference>
<keyword evidence="3" id="KW-1185">Reference proteome</keyword>